<evidence type="ECO:0008006" key="4">
    <source>
        <dbReference type="Google" id="ProtNLM"/>
    </source>
</evidence>
<keyword evidence="3" id="KW-1185">Reference proteome</keyword>
<dbReference type="eggNOG" id="ENOG502S7HJ">
    <property type="taxonomic scope" value="Eukaryota"/>
</dbReference>
<dbReference type="KEGG" id="mis:MICPUN_56772"/>
<feature type="region of interest" description="Disordered" evidence="1">
    <location>
        <begin position="36"/>
        <end position="64"/>
    </location>
</feature>
<dbReference type="AlphaFoldDB" id="C1E176"/>
<organism evidence="2 3">
    <name type="scientific">Micromonas commoda (strain RCC299 / NOUM17 / CCMP2709)</name>
    <name type="common">Picoplanktonic green alga</name>
    <dbReference type="NCBI Taxonomy" id="296587"/>
    <lineage>
        <taxon>Eukaryota</taxon>
        <taxon>Viridiplantae</taxon>
        <taxon>Chlorophyta</taxon>
        <taxon>Mamiellophyceae</taxon>
        <taxon>Mamiellales</taxon>
        <taxon>Mamiellaceae</taxon>
        <taxon>Micromonas</taxon>
    </lineage>
</organism>
<dbReference type="Proteomes" id="UP000002009">
    <property type="component" value="Chromosome 3"/>
</dbReference>
<dbReference type="SUPFAM" id="SSF88697">
    <property type="entry name" value="PUA domain-like"/>
    <property type="match status" value="1"/>
</dbReference>
<dbReference type="InParanoid" id="C1E176"/>
<dbReference type="EMBL" id="CP001324">
    <property type="protein sequence ID" value="ACO61690.1"/>
    <property type="molecule type" value="Genomic_DNA"/>
</dbReference>
<evidence type="ECO:0000256" key="1">
    <source>
        <dbReference type="SAM" id="MobiDB-lite"/>
    </source>
</evidence>
<protein>
    <recommendedName>
        <fullName evidence="4">Lon N-terminal domain-containing protein</fullName>
    </recommendedName>
</protein>
<dbReference type="OrthoDB" id="264917at2759"/>
<evidence type="ECO:0000313" key="3">
    <source>
        <dbReference type="Proteomes" id="UP000002009"/>
    </source>
</evidence>
<reference evidence="2 3" key="1">
    <citation type="journal article" date="2009" name="Science">
        <title>Green evolution and dynamic adaptations revealed by genomes of the marine picoeukaryotes Micromonas.</title>
        <authorList>
            <person name="Worden A.Z."/>
            <person name="Lee J.H."/>
            <person name="Mock T."/>
            <person name="Rouze P."/>
            <person name="Simmons M.P."/>
            <person name="Aerts A.L."/>
            <person name="Allen A.E."/>
            <person name="Cuvelier M.L."/>
            <person name="Derelle E."/>
            <person name="Everett M.V."/>
            <person name="Foulon E."/>
            <person name="Grimwood J."/>
            <person name="Gundlach H."/>
            <person name="Henrissat B."/>
            <person name="Napoli C."/>
            <person name="McDonald S.M."/>
            <person name="Parker M.S."/>
            <person name="Rombauts S."/>
            <person name="Salamov A."/>
            <person name="Von Dassow P."/>
            <person name="Badger J.H."/>
            <person name="Coutinho P.M."/>
            <person name="Demir E."/>
            <person name="Dubchak I."/>
            <person name="Gentemann C."/>
            <person name="Eikrem W."/>
            <person name="Gready J.E."/>
            <person name="John U."/>
            <person name="Lanier W."/>
            <person name="Lindquist E.A."/>
            <person name="Lucas S."/>
            <person name="Mayer K.F."/>
            <person name="Moreau H."/>
            <person name="Not F."/>
            <person name="Otillar R."/>
            <person name="Panaud O."/>
            <person name="Pangilinan J."/>
            <person name="Paulsen I."/>
            <person name="Piegu B."/>
            <person name="Poliakov A."/>
            <person name="Robbens S."/>
            <person name="Schmutz J."/>
            <person name="Toulza E."/>
            <person name="Wyss T."/>
            <person name="Zelensky A."/>
            <person name="Zhou K."/>
            <person name="Armbrust E.V."/>
            <person name="Bhattacharya D."/>
            <person name="Goodenough U.W."/>
            <person name="Van de Peer Y."/>
            <person name="Grigoriev I.V."/>
        </authorList>
    </citation>
    <scope>NUCLEOTIDE SEQUENCE [LARGE SCALE GENOMIC DNA]</scope>
    <source>
        <strain evidence="3">RCC299 / NOUM17</strain>
    </source>
</reference>
<evidence type="ECO:0000313" key="2">
    <source>
        <dbReference type="EMBL" id="ACO61690.1"/>
    </source>
</evidence>
<dbReference type="OMA" id="IRPALLC"/>
<sequence>MIATPMTATAPTRAIVSSTSIRRAIRPARVLGAPARRCRHTTLATSDSSDPAEGKGKEGAEEGDGISLDDLRILQQRVESIREREAKMDVLQLLVLDASVPGQVLPLQFDAGGDPRRPLNGGTYVGEDVNLGDRFGMLGQAPSNGQILPNGVEVTVTRVLLKPDGSSMVELTAGRRFKVHGQPFEDPDNDDAPSGRVVWIDPDLGAGEQTVEGADPALVHPEAPAPRDPATYDEESERLCRELPALVSTWRALVRDTGRERQPNQLELIEKHLGPQPGVSKPARLACWVAGLINPIPALGVAYEIRPAMLMATTVGDMIGVAHKGISLSIKGLRKSAGDVDAE</sequence>
<name>C1E176_MICCC</name>
<dbReference type="GeneID" id="8241623"/>
<accession>C1E176</accession>
<proteinExistence type="predicted"/>
<dbReference type="RefSeq" id="XP_002500432.1">
    <property type="nucleotide sequence ID" value="XM_002500386.1"/>
</dbReference>
<gene>
    <name evidence="2" type="ORF">MICPUN_56772</name>
</gene>
<dbReference type="InterPro" id="IPR015947">
    <property type="entry name" value="PUA-like_sf"/>
</dbReference>